<evidence type="ECO:0000313" key="3">
    <source>
        <dbReference type="Proteomes" id="UP000299102"/>
    </source>
</evidence>
<keyword evidence="3" id="KW-1185">Reference proteome</keyword>
<keyword evidence="1" id="KW-0472">Membrane</keyword>
<gene>
    <name evidence="2" type="ORF">EVAR_8612_1</name>
</gene>
<evidence type="ECO:0000313" key="2">
    <source>
        <dbReference type="EMBL" id="GBP62273.1"/>
    </source>
</evidence>
<proteinExistence type="predicted"/>
<comment type="caution">
    <text evidence="2">The sequence shown here is derived from an EMBL/GenBank/DDBJ whole genome shotgun (WGS) entry which is preliminary data.</text>
</comment>
<feature type="transmembrane region" description="Helical" evidence="1">
    <location>
        <begin position="247"/>
        <end position="268"/>
    </location>
</feature>
<reference evidence="2 3" key="1">
    <citation type="journal article" date="2019" name="Commun. Biol.">
        <title>The bagworm genome reveals a unique fibroin gene that provides high tensile strength.</title>
        <authorList>
            <person name="Kono N."/>
            <person name="Nakamura H."/>
            <person name="Ohtoshi R."/>
            <person name="Tomita M."/>
            <person name="Numata K."/>
            <person name="Arakawa K."/>
        </authorList>
    </citation>
    <scope>NUCLEOTIDE SEQUENCE [LARGE SCALE GENOMIC DNA]</scope>
</reference>
<evidence type="ECO:0000256" key="1">
    <source>
        <dbReference type="SAM" id="Phobius"/>
    </source>
</evidence>
<dbReference type="EMBL" id="BGZK01000837">
    <property type="protein sequence ID" value="GBP62273.1"/>
    <property type="molecule type" value="Genomic_DNA"/>
</dbReference>
<protein>
    <submittedName>
        <fullName evidence="2">Uncharacterized protein</fullName>
    </submittedName>
</protein>
<name>A0A4C1XGG1_EUMVA</name>
<dbReference type="AlphaFoldDB" id="A0A4C1XGG1"/>
<sequence>MTGDNTGAVRLMIETNKKVTYQQIEMSLGIGMSQVTARIQIRGGNPIDDSVNYGLYGGRFIVWNPGSRSYPLYMVCANLGCALTCKTTREARRQDVINLSSGNYPESVECDTNVNVIPGRPREFVYLFLELTAYEPIFMHNTIRVSRPPVISVYVYVAVNLLLYLQLLFATCAVLLAVVVLFLPDSALLRGLHEGKSGSETKARLALQSRDEQGPGLRLEKGFACVRKWEFILRPRGPYSLVDACPYNLRLLVPAVVFSLASVGLAFIRADYARKDVRPLSKS</sequence>
<feature type="transmembrane region" description="Helical" evidence="1">
    <location>
        <begin position="153"/>
        <end position="183"/>
    </location>
</feature>
<dbReference type="Proteomes" id="UP000299102">
    <property type="component" value="Unassembled WGS sequence"/>
</dbReference>
<keyword evidence="1" id="KW-1133">Transmembrane helix</keyword>
<dbReference type="OrthoDB" id="10017160at2759"/>
<accession>A0A4C1XGG1</accession>
<organism evidence="2 3">
    <name type="scientific">Eumeta variegata</name>
    <name type="common">Bagworm moth</name>
    <name type="synonym">Eumeta japonica</name>
    <dbReference type="NCBI Taxonomy" id="151549"/>
    <lineage>
        <taxon>Eukaryota</taxon>
        <taxon>Metazoa</taxon>
        <taxon>Ecdysozoa</taxon>
        <taxon>Arthropoda</taxon>
        <taxon>Hexapoda</taxon>
        <taxon>Insecta</taxon>
        <taxon>Pterygota</taxon>
        <taxon>Neoptera</taxon>
        <taxon>Endopterygota</taxon>
        <taxon>Lepidoptera</taxon>
        <taxon>Glossata</taxon>
        <taxon>Ditrysia</taxon>
        <taxon>Tineoidea</taxon>
        <taxon>Psychidae</taxon>
        <taxon>Oiketicinae</taxon>
        <taxon>Eumeta</taxon>
    </lineage>
</organism>
<keyword evidence="1" id="KW-0812">Transmembrane</keyword>